<dbReference type="EMBL" id="CP049934">
    <property type="protein sequence ID" value="QIM16470.1"/>
    <property type="molecule type" value="Genomic_DNA"/>
</dbReference>
<feature type="compositionally biased region" description="Basic residues" evidence="1">
    <location>
        <begin position="161"/>
        <end position="172"/>
    </location>
</feature>
<dbReference type="InterPro" id="IPR013321">
    <property type="entry name" value="Arc_rbn_hlx_hlx"/>
</dbReference>
<feature type="compositionally biased region" description="Low complexity" evidence="1">
    <location>
        <begin position="89"/>
        <end position="114"/>
    </location>
</feature>
<organism evidence="2 3">
    <name type="scientific">Leucobacter insecticola</name>
    <dbReference type="NCBI Taxonomy" id="2714934"/>
    <lineage>
        <taxon>Bacteria</taxon>
        <taxon>Bacillati</taxon>
        <taxon>Actinomycetota</taxon>
        <taxon>Actinomycetes</taxon>
        <taxon>Micrococcales</taxon>
        <taxon>Microbacteriaceae</taxon>
        <taxon>Leucobacter</taxon>
    </lineage>
</organism>
<reference evidence="2 3" key="1">
    <citation type="submission" date="2020-03" db="EMBL/GenBank/DDBJ databases">
        <title>Leucobacter sp. nov., isolated from beetles.</title>
        <authorList>
            <person name="Hyun D.-W."/>
            <person name="Bae J.-W."/>
        </authorList>
    </citation>
    <scope>NUCLEOTIDE SEQUENCE [LARGE SCALE GENOMIC DNA]</scope>
    <source>
        <strain evidence="2 3">HDW9B</strain>
    </source>
</reference>
<dbReference type="Proteomes" id="UP000501387">
    <property type="component" value="Chromosome"/>
</dbReference>
<proteinExistence type="predicted"/>
<keyword evidence="3" id="KW-1185">Reference proteome</keyword>
<dbReference type="KEGG" id="lins:G7067_08635"/>
<dbReference type="InterPro" id="IPR010985">
    <property type="entry name" value="Ribbon_hlx_hlx"/>
</dbReference>
<feature type="region of interest" description="Disordered" evidence="1">
    <location>
        <begin position="152"/>
        <end position="172"/>
    </location>
</feature>
<sequence>MQLEQYLRSIQQQLAITAEAGGEEAQQLAERLLLPLESSLRLALLEALSDAASEITLDLSPGSVEVRLRGSDPEFVVSLPNTAGDPEPADTASPTSTASPAPTDSDDTATSRTTLRLPDHLKTQVDQAAARQGVSVNTWLVQAVAAAIHAPHGANDERRSTYSHKSFKGWAQ</sequence>
<dbReference type="SUPFAM" id="SSF47598">
    <property type="entry name" value="Ribbon-helix-helix"/>
    <property type="match status" value="1"/>
</dbReference>
<dbReference type="GO" id="GO:0006355">
    <property type="term" value="P:regulation of DNA-templated transcription"/>
    <property type="evidence" value="ECO:0007669"/>
    <property type="project" value="InterPro"/>
</dbReference>
<dbReference type="RefSeq" id="WP_166323521.1">
    <property type="nucleotide sequence ID" value="NZ_CP049934.1"/>
</dbReference>
<dbReference type="Gene3D" id="1.10.1220.10">
    <property type="entry name" value="Met repressor-like"/>
    <property type="match status" value="1"/>
</dbReference>
<protein>
    <submittedName>
        <fullName evidence="2">Toxin-antitoxin system HicB family antitoxin</fullName>
    </submittedName>
</protein>
<dbReference type="InterPro" id="IPR008651">
    <property type="entry name" value="Uncharacterised_HicB"/>
</dbReference>
<dbReference type="Pfam" id="PF05534">
    <property type="entry name" value="HicB"/>
    <property type="match status" value="1"/>
</dbReference>
<dbReference type="AlphaFoldDB" id="A0A6G8FJ38"/>
<gene>
    <name evidence="2" type="ORF">G7067_08635</name>
</gene>
<evidence type="ECO:0000256" key="1">
    <source>
        <dbReference type="SAM" id="MobiDB-lite"/>
    </source>
</evidence>
<evidence type="ECO:0000313" key="3">
    <source>
        <dbReference type="Proteomes" id="UP000501387"/>
    </source>
</evidence>
<name>A0A6G8FJ38_9MICO</name>
<accession>A0A6G8FJ38</accession>
<evidence type="ECO:0000313" key="2">
    <source>
        <dbReference type="EMBL" id="QIM16470.1"/>
    </source>
</evidence>
<feature type="region of interest" description="Disordered" evidence="1">
    <location>
        <begin position="75"/>
        <end position="120"/>
    </location>
</feature>